<gene>
    <name evidence="2" type="ORF">HRI_000420500</name>
</gene>
<feature type="compositionally biased region" description="Basic residues" evidence="1">
    <location>
        <begin position="73"/>
        <end position="83"/>
    </location>
</feature>
<protein>
    <submittedName>
        <fullName evidence="2">Bursting pollen</fullName>
    </submittedName>
</protein>
<keyword evidence="3" id="KW-1185">Reference proteome</keyword>
<dbReference type="OrthoDB" id="1002350at2759"/>
<reference evidence="2" key="1">
    <citation type="submission" date="2023-05" db="EMBL/GenBank/DDBJ databases">
        <title>Genome and transcriptome analyses reveal genes involved in the formation of fine ridges on petal epidermal cells in Hibiscus trionum.</title>
        <authorList>
            <person name="Koshimizu S."/>
            <person name="Masuda S."/>
            <person name="Ishii T."/>
            <person name="Shirasu K."/>
            <person name="Hoshino A."/>
            <person name="Arita M."/>
        </authorList>
    </citation>
    <scope>NUCLEOTIDE SEQUENCE</scope>
    <source>
        <strain evidence="2">Hamamatsu line</strain>
    </source>
</reference>
<comment type="caution">
    <text evidence="2">The sequence shown here is derived from an EMBL/GenBank/DDBJ whole genome shotgun (WGS) entry which is preliminary data.</text>
</comment>
<evidence type="ECO:0000313" key="2">
    <source>
        <dbReference type="EMBL" id="GMI67512.1"/>
    </source>
</evidence>
<evidence type="ECO:0000313" key="3">
    <source>
        <dbReference type="Proteomes" id="UP001165190"/>
    </source>
</evidence>
<proteinExistence type="predicted"/>
<dbReference type="PANTHER" id="PTHR46635">
    <property type="entry name" value="GLYCOSYL TRANSFERASE FAMILY 1 PROTEIN"/>
    <property type="match status" value="1"/>
</dbReference>
<sequence length="83" mass="10221">MWAKYFNLTLLKGMDEDLAEASDGDDRPRKTWLWPLTGELDWRGIHEREREDKYRLKMKKKRKNKEKKLERLRNRHKQKPLGL</sequence>
<feature type="compositionally biased region" description="Basic residues" evidence="1">
    <location>
        <begin position="56"/>
        <end position="66"/>
    </location>
</feature>
<dbReference type="Proteomes" id="UP001165190">
    <property type="component" value="Unassembled WGS sequence"/>
</dbReference>
<accession>A0A9W7GYS3</accession>
<name>A0A9W7GYS3_HIBTR</name>
<dbReference type="PANTHER" id="PTHR46635:SF2">
    <property type="entry name" value="GLYCOSYL TRANSFERASE FAMILY 1 DOMAIN-CONTAINING PROTEIN"/>
    <property type="match status" value="1"/>
</dbReference>
<organism evidence="2 3">
    <name type="scientific">Hibiscus trionum</name>
    <name type="common">Flower of an hour</name>
    <dbReference type="NCBI Taxonomy" id="183268"/>
    <lineage>
        <taxon>Eukaryota</taxon>
        <taxon>Viridiplantae</taxon>
        <taxon>Streptophyta</taxon>
        <taxon>Embryophyta</taxon>
        <taxon>Tracheophyta</taxon>
        <taxon>Spermatophyta</taxon>
        <taxon>Magnoliopsida</taxon>
        <taxon>eudicotyledons</taxon>
        <taxon>Gunneridae</taxon>
        <taxon>Pentapetalae</taxon>
        <taxon>rosids</taxon>
        <taxon>malvids</taxon>
        <taxon>Malvales</taxon>
        <taxon>Malvaceae</taxon>
        <taxon>Malvoideae</taxon>
        <taxon>Hibiscus</taxon>
    </lineage>
</organism>
<evidence type="ECO:0000256" key="1">
    <source>
        <dbReference type="SAM" id="MobiDB-lite"/>
    </source>
</evidence>
<dbReference type="EMBL" id="BSYR01000005">
    <property type="protein sequence ID" value="GMI67512.1"/>
    <property type="molecule type" value="Genomic_DNA"/>
</dbReference>
<feature type="region of interest" description="Disordered" evidence="1">
    <location>
        <begin position="56"/>
        <end position="83"/>
    </location>
</feature>
<dbReference type="AlphaFoldDB" id="A0A9W7GYS3"/>